<dbReference type="PANTHER" id="PTHR13194">
    <property type="entry name" value="COMPLEX I INTERMEDIATE-ASSOCIATED PROTEIN 30"/>
    <property type="match status" value="1"/>
</dbReference>
<dbReference type="Proteomes" id="UP001629113">
    <property type="component" value="Unassembled WGS sequence"/>
</dbReference>
<dbReference type="Pfam" id="PF08547">
    <property type="entry name" value="CIA30"/>
    <property type="match status" value="1"/>
</dbReference>
<dbReference type="InterPro" id="IPR013857">
    <property type="entry name" value="NADH-UbQ_OxRdtase-assoc_prot30"/>
</dbReference>
<dbReference type="InterPro" id="IPR039131">
    <property type="entry name" value="NDUFAF1"/>
</dbReference>
<sequence>MSSSSLALFGGALPWSPLDWTASDDRVRGGKSQSYLDCDPSSPTAEFHGNLDLTALGTAGFASQRTTGDDRIWDLSAYDGILISVELSDAKQYTLTVKDQVVPAVNGSDRSTISWEHVFSSEATEEPRDAFVPWSSLVATYRGRNLTDPEPLDLKSIKRISLMMRSYFGAQEGNFTMSLRSISASKDPSLLQHEDLVKRYNKGNNKSKDKDKAKGKKKGKGSFGDFLVHTLRKALKPMIALTLGPNKD</sequence>
<dbReference type="EMBL" id="JBFCZG010000006">
    <property type="protein sequence ID" value="KAL3420844.1"/>
    <property type="molecule type" value="Genomic_DNA"/>
</dbReference>
<feature type="region of interest" description="Disordered" evidence="2">
    <location>
        <begin position="201"/>
        <end position="223"/>
    </location>
</feature>
<evidence type="ECO:0000313" key="5">
    <source>
        <dbReference type="Proteomes" id="UP001629113"/>
    </source>
</evidence>
<gene>
    <name evidence="4" type="ORF">PVAG01_07289</name>
</gene>
<evidence type="ECO:0000256" key="2">
    <source>
        <dbReference type="SAM" id="MobiDB-lite"/>
    </source>
</evidence>
<comment type="similarity">
    <text evidence="1">Belongs to the CIA30 family.</text>
</comment>
<feature type="domain" description="NADH:ubiquinone oxidoreductase intermediate-associated protein 30" evidence="3">
    <location>
        <begin position="18"/>
        <end position="178"/>
    </location>
</feature>
<name>A0ABR4PC17_9HELO</name>
<evidence type="ECO:0000256" key="1">
    <source>
        <dbReference type="ARBA" id="ARBA00007884"/>
    </source>
</evidence>
<dbReference type="SUPFAM" id="SSF49785">
    <property type="entry name" value="Galactose-binding domain-like"/>
    <property type="match status" value="1"/>
</dbReference>
<evidence type="ECO:0000313" key="4">
    <source>
        <dbReference type="EMBL" id="KAL3420844.1"/>
    </source>
</evidence>
<dbReference type="InterPro" id="IPR008979">
    <property type="entry name" value="Galactose-bd-like_sf"/>
</dbReference>
<proteinExistence type="inferred from homology"/>
<keyword evidence="5" id="KW-1185">Reference proteome</keyword>
<evidence type="ECO:0000259" key="3">
    <source>
        <dbReference type="Pfam" id="PF08547"/>
    </source>
</evidence>
<protein>
    <submittedName>
        <fullName evidence="4">Complex I intermediate-associated protein 30</fullName>
    </submittedName>
</protein>
<organism evidence="4 5">
    <name type="scientific">Phlyctema vagabunda</name>
    <dbReference type="NCBI Taxonomy" id="108571"/>
    <lineage>
        <taxon>Eukaryota</taxon>
        <taxon>Fungi</taxon>
        <taxon>Dikarya</taxon>
        <taxon>Ascomycota</taxon>
        <taxon>Pezizomycotina</taxon>
        <taxon>Leotiomycetes</taxon>
        <taxon>Helotiales</taxon>
        <taxon>Dermateaceae</taxon>
        <taxon>Phlyctema</taxon>
    </lineage>
</organism>
<comment type="caution">
    <text evidence="4">The sequence shown here is derived from an EMBL/GenBank/DDBJ whole genome shotgun (WGS) entry which is preliminary data.</text>
</comment>
<dbReference type="PANTHER" id="PTHR13194:SF19">
    <property type="entry name" value="NAD(P)-BINDING ROSSMANN-FOLD SUPERFAMILY PROTEIN"/>
    <property type="match status" value="1"/>
</dbReference>
<reference evidence="4 5" key="1">
    <citation type="submission" date="2024-06" db="EMBL/GenBank/DDBJ databases">
        <title>Complete genome of Phlyctema vagabunda strain 19-DSS-EL-015.</title>
        <authorList>
            <person name="Fiorenzani C."/>
        </authorList>
    </citation>
    <scope>NUCLEOTIDE SEQUENCE [LARGE SCALE GENOMIC DNA]</scope>
    <source>
        <strain evidence="4 5">19-DSS-EL-015</strain>
    </source>
</reference>
<accession>A0ABR4PC17</accession>